<gene>
    <name evidence="2" type="ORF">HMI49_03990</name>
</gene>
<feature type="region of interest" description="Disordered" evidence="1">
    <location>
        <begin position="1"/>
        <end position="31"/>
    </location>
</feature>
<evidence type="ECO:0000313" key="3">
    <source>
        <dbReference type="Proteomes" id="UP000563426"/>
    </source>
</evidence>
<evidence type="ECO:0000256" key="1">
    <source>
        <dbReference type="SAM" id="MobiDB-lite"/>
    </source>
</evidence>
<comment type="caution">
    <text evidence="2">The sequence shown here is derived from an EMBL/GenBank/DDBJ whole genome shotgun (WGS) entry which is preliminary data.</text>
</comment>
<feature type="compositionally biased region" description="Polar residues" evidence="1">
    <location>
        <begin position="1"/>
        <end position="16"/>
    </location>
</feature>
<proteinExistence type="predicted"/>
<keyword evidence="3" id="KW-1185">Reference proteome</keyword>
<evidence type="ECO:0000313" key="2">
    <source>
        <dbReference type="EMBL" id="NOK32361.1"/>
    </source>
</evidence>
<dbReference type="AlphaFoldDB" id="A0A7Y4NQ58"/>
<sequence>MDPISRSRTALLSTTYREPAEQPQRSTPKPQVLERSLNTVDVFTPHTPIQKALVDQARRATTPTAITIPPPAEGLTKTAESEPRVSAQGFFSSVGGALKDFGGRVVDGVAGIGKGIYDSVKGTLKNTWEMAETFGKGIGDIFSGRFAEGFTKLGLSVLKAIQTPTDGLLRLGGSILSAIQTMLYVEPTSRKLTGEELAVLHEVYGDSIDYTRIEIKEGNAGLLTVGGRPFTHGDTIYIPTDWLPLTKDTLVHEAAHVWQHQQGGNDYMSEALVAQFFGDGYNFEKALRQGKSWEEMNPEQQARFVERGFKAGCLDTPPQALIIDGKDFTDEFMMAMEQVRTGKGAP</sequence>
<name>A0A7Y4NQ58_9BACT</name>
<accession>A0A7Y4NQ58</accession>
<dbReference type="EMBL" id="JABFJV010000012">
    <property type="protein sequence ID" value="NOK32361.1"/>
    <property type="molecule type" value="Genomic_DNA"/>
</dbReference>
<dbReference type="RefSeq" id="WP_171433073.1">
    <property type="nucleotide sequence ID" value="NZ_JABFJV010000012.1"/>
</dbReference>
<dbReference type="Proteomes" id="UP000563426">
    <property type="component" value="Unassembled WGS sequence"/>
</dbReference>
<organism evidence="2 3">
    <name type="scientific">Corallococcus exercitus</name>
    <dbReference type="NCBI Taxonomy" id="2316736"/>
    <lineage>
        <taxon>Bacteria</taxon>
        <taxon>Pseudomonadati</taxon>
        <taxon>Myxococcota</taxon>
        <taxon>Myxococcia</taxon>
        <taxon>Myxococcales</taxon>
        <taxon>Cystobacterineae</taxon>
        <taxon>Myxococcaceae</taxon>
        <taxon>Corallococcus</taxon>
    </lineage>
</organism>
<reference evidence="2 3" key="1">
    <citation type="submission" date="2020-05" db="EMBL/GenBank/DDBJ databases">
        <authorList>
            <person name="Whitworth D."/>
        </authorList>
    </citation>
    <scope>NUCLEOTIDE SEQUENCE [LARGE SCALE GENOMIC DNA]</scope>
    <source>
        <strain evidence="2 3">AB043B</strain>
    </source>
</reference>
<evidence type="ECO:0008006" key="4">
    <source>
        <dbReference type="Google" id="ProtNLM"/>
    </source>
</evidence>
<protein>
    <recommendedName>
        <fullName evidence="4">DUF4157 domain-containing protein</fullName>
    </recommendedName>
</protein>